<evidence type="ECO:0000313" key="19">
    <source>
        <dbReference type="EMBL" id="CAF4165082.1"/>
    </source>
</evidence>
<dbReference type="Proteomes" id="UP000663824">
    <property type="component" value="Unassembled WGS sequence"/>
</dbReference>
<feature type="domain" description="G-protein coupled receptors family 1 profile" evidence="10">
    <location>
        <begin position="35"/>
        <end position="386"/>
    </location>
</feature>
<organism evidence="11 21">
    <name type="scientific">Rotaria magnacalcarata</name>
    <dbReference type="NCBI Taxonomy" id="392030"/>
    <lineage>
        <taxon>Eukaryota</taxon>
        <taxon>Metazoa</taxon>
        <taxon>Spiralia</taxon>
        <taxon>Gnathifera</taxon>
        <taxon>Rotifera</taxon>
        <taxon>Eurotatoria</taxon>
        <taxon>Bdelloidea</taxon>
        <taxon>Philodinida</taxon>
        <taxon>Philodinidae</taxon>
        <taxon>Rotaria</taxon>
    </lineage>
</organism>
<dbReference type="SMART" id="SM01381">
    <property type="entry name" value="7TM_GPCR_Srsx"/>
    <property type="match status" value="1"/>
</dbReference>
<evidence type="ECO:0000313" key="15">
    <source>
        <dbReference type="EMBL" id="CAF2234815.1"/>
    </source>
</evidence>
<dbReference type="PANTHER" id="PTHR24243">
    <property type="entry name" value="G-PROTEIN COUPLED RECEPTOR"/>
    <property type="match status" value="1"/>
</dbReference>
<feature type="transmembrane region" description="Helical" evidence="9">
    <location>
        <begin position="20"/>
        <end position="45"/>
    </location>
</feature>
<evidence type="ECO:0000313" key="13">
    <source>
        <dbReference type="EMBL" id="CAF2030737.1"/>
    </source>
</evidence>
<evidence type="ECO:0000313" key="21">
    <source>
        <dbReference type="Proteomes" id="UP000663855"/>
    </source>
</evidence>
<keyword evidence="6 8" id="KW-0675">Receptor</keyword>
<evidence type="ECO:0000256" key="2">
    <source>
        <dbReference type="ARBA" id="ARBA00022692"/>
    </source>
</evidence>
<evidence type="ECO:0000313" key="12">
    <source>
        <dbReference type="EMBL" id="CAF1619750.1"/>
    </source>
</evidence>
<dbReference type="InterPro" id="IPR017452">
    <property type="entry name" value="GPCR_Rhodpsn_7TM"/>
</dbReference>
<proteinExistence type="inferred from homology"/>
<dbReference type="Proteomes" id="UP000681967">
    <property type="component" value="Unassembled WGS sequence"/>
</dbReference>
<comment type="similarity">
    <text evidence="8">Belongs to the G-protein coupled receptor 1 family.</text>
</comment>
<evidence type="ECO:0000256" key="3">
    <source>
        <dbReference type="ARBA" id="ARBA00022989"/>
    </source>
</evidence>
<dbReference type="Proteomes" id="UP000663856">
    <property type="component" value="Unassembled WGS sequence"/>
</dbReference>
<comment type="subcellular location">
    <subcellularLocation>
        <location evidence="1">Membrane</location>
        <topology evidence="1">Multi-pass membrane protein</topology>
    </subcellularLocation>
</comment>
<evidence type="ECO:0000256" key="7">
    <source>
        <dbReference type="ARBA" id="ARBA00023224"/>
    </source>
</evidence>
<dbReference type="EMBL" id="CAJNOV010015500">
    <property type="protein sequence ID" value="CAF1574707.1"/>
    <property type="molecule type" value="Genomic_DNA"/>
</dbReference>
<dbReference type="PRINTS" id="PR00237">
    <property type="entry name" value="GPCRRHODOPSN"/>
</dbReference>
<dbReference type="EMBL" id="CAJOBG010005772">
    <property type="protein sequence ID" value="CAF4165082.1"/>
    <property type="molecule type" value="Genomic_DNA"/>
</dbReference>
<evidence type="ECO:0000313" key="17">
    <source>
        <dbReference type="EMBL" id="CAF3945365.1"/>
    </source>
</evidence>
<feature type="transmembrane region" description="Helical" evidence="9">
    <location>
        <begin position="96"/>
        <end position="117"/>
    </location>
</feature>
<evidence type="ECO:0000256" key="6">
    <source>
        <dbReference type="ARBA" id="ARBA00023170"/>
    </source>
</evidence>
<dbReference type="EMBL" id="CAJOBH010004359">
    <property type="protein sequence ID" value="CAF3986992.1"/>
    <property type="molecule type" value="Genomic_DNA"/>
</dbReference>
<name>A0A815YVI6_9BILA</name>
<dbReference type="EMBL" id="CAJNRE010012243">
    <property type="protein sequence ID" value="CAF2108712.1"/>
    <property type="molecule type" value="Genomic_DNA"/>
</dbReference>
<evidence type="ECO:0000313" key="18">
    <source>
        <dbReference type="EMBL" id="CAF3986992.1"/>
    </source>
</evidence>
<dbReference type="AlphaFoldDB" id="A0A815YVI6"/>
<comment type="caution">
    <text evidence="11">The sequence shown here is derived from an EMBL/GenBank/DDBJ whole genome shotgun (WGS) entry which is preliminary data.</text>
</comment>
<dbReference type="OrthoDB" id="10037617at2759"/>
<evidence type="ECO:0000313" key="20">
    <source>
        <dbReference type="EMBL" id="CAF4216434.1"/>
    </source>
</evidence>
<evidence type="ECO:0000313" key="22">
    <source>
        <dbReference type="Proteomes" id="UP000663866"/>
    </source>
</evidence>
<keyword evidence="4 8" id="KW-0297">G-protein coupled receptor</keyword>
<dbReference type="Pfam" id="PF00001">
    <property type="entry name" value="7tm_1"/>
    <property type="match status" value="1"/>
</dbReference>
<evidence type="ECO:0000313" key="14">
    <source>
        <dbReference type="EMBL" id="CAF2108712.1"/>
    </source>
</evidence>
<keyword evidence="3 9" id="KW-1133">Transmembrane helix</keyword>
<dbReference type="PROSITE" id="PS00237">
    <property type="entry name" value="G_PROTEIN_RECEP_F1_1"/>
    <property type="match status" value="1"/>
</dbReference>
<evidence type="ECO:0000256" key="9">
    <source>
        <dbReference type="SAM" id="Phobius"/>
    </source>
</evidence>
<dbReference type="Proteomes" id="UP000663866">
    <property type="component" value="Unassembled WGS sequence"/>
</dbReference>
<dbReference type="Proteomes" id="UP000663887">
    <property type="component" value="Unassembled WGS sequence"/>
</dbReference>
<dbReference type="Proteomes" id="UP000663855">
    <property type="component" value="Unassembled WGS sequence"/>
</dbReference>
<feature type="transmembrane region" description="Helical" evidence="9">
    <location>
        <begin position="138"/>
        <end position="162"/>
    </location>
</feature>
<dbReference type="EMBL" id="CAJOBI010002813">
    <property type="protein sequence ID" value="CAF3945365.1"/>
    <property type="molecule type" value="Genomic_DNA"/>
</dbReference>
<evidence type="ECO:0000256" key="4">
    <source>
        <dbReference type="ARBA" id="ARBA00023040"/>
    </source>
</evidence>
<protein>
    <recommendedName>
        <fullName evidence="10">G-protein coupled receptors family 1 profile domain-containing protein</fullName>
    </recommendedName>
</protein>
<evidence type="ECO:0000313" key="11">
    <source>
        <dbReference type="EMBL" id="CAF1574707.1"/>
    </source>
</evidence>
<dbReference type="EMBL" id="CAJNRF010001911">
    <property type="protein sequence ID" value="CAF2030737.1"/>
    <property type="molecule type" value="Genomic_DNA"/>
</dbReference>
<dbReference type="Proteomes" id="UP000663842">
    <property type="component" value="Unassembled WGS sequence"/>
</dbReference>
<sequence length="452" mass="52600">MNKSETNAFSPSMNINVNHILTFLFIIIAIVGILGNILVIISVEFDARMRRSLTNQLIVRVASCDFIILLFNIPDIVQFVSSNNGNWVLSQFSCKFIRTTLVIAQYASVLNMCALTIERFIGIVYPLRSKFLREKKHVILVTIFVWLFSLLCASPNSIYLHVSIYPESSRRSCRLQYNAENISKDKHTYIIHKSFESIVFYFLPLVLQIYCYIRIARQLFNIDETLQTSYCTINKSTNHRTKDYIDDEDYYTDNDDNSSTKYTTTDSLSRLSIRRSQNLLKSNNIYLSKVRLQTNCPLIRQSFKISRPIRRTKVTYKALKSRRSVIKMLFIVVLIYFISFGPQVLVFTLFETNMIETIPHLIQTPYFIAFTMLLVTISSASNPIVYAIFCSKFRQSFLKILRKLFCCCQTKFNYHSNQRAVSLQQISTSNHRVNGRIHINETRPTNTNVNYQ</sequence>
<dbReference type="Proteomes" id="UP000663834">
    <property type="component" value="Unassembled WGS sequence"/>
</dbReference>
<gene>
    <name evidence="18" type="ORF">BYL167_LOCUS12930</name>
    <name evidence="11" type="ORF">CJN711_LOCUS32304</name>
    <name evidence="16" type="ORF">GIL414_LOCUS8261</name>
    <name evidence="12" type="ORF">KQP761_LOCUS24510</name>
    <name evidence="14" type="ORF">MBJ925_LOCUS23761</name>
    <name evidence="19" type="ORF">OVN521_LOCUS24367</name>
    <name evidence="17" type="ORF">SMN809_LOCUS8951</name>
    <name evidence="20" type="ORF">UXM345_LOCUS28854</name>
    <name evidence="13" type="ORF">WKI299_LOCUS6552</name>
    <name evidence="15" type="ORF">XDN619_LOCUS34525</name>
</gene>
<keyword evidence="2 8" id="KW-0812">Transmembrane</keyword>
<evidence type="ECO:0000313" key="16">
    <source>
        <dbReference type="EMBL" id="CAF3934705.1"/>
    </source>
</evidence>
<evidence type="ECO:0000259" key="10">
    <source>
        <dbReference type="PROSITE" id="PS50262"/>
    </source>
</evidence>
<evidence type="ECO:0000256" key="1">
    <source>
        <dbReference type="ARBA" id="ARBA00004141"/>
    </source>
</evidence>
<evidence type="ECO:0000256" key="8">
    <source>
        <dbReference type="RuleBase" id="RU000688"/>
    </source>
</evidence>
<dbReference type="EMBL" id="CAJOBJ010002663">
    <property type="protein sequence ID" value="CAF3934705.1"/>
    <property type="molecule type" value="Genomic_DNA"/>
</dbReference>
<dbReference type="InterPro" id="IPR000276">
    <property type="entry name" value="GPCR_Rhodpsn"/>
</dbReference>
<dbReference type="EMBL" id="CAJNOW010013309">
    <property type="protein sequence ID" value="CAF1619750.1"/>
    <property type="molecule type" value="Genomic_DNA"/>
</dbReference>
<dbReference type="Proteomes" id="UP000681720">
    <property type="component" value="Unassembled WGS sequence"/>
</dbReference>
<feature type="transmembrane region" description="Helical" evidence="9">
    <location>
        <begin position="325"/>
        <end position="346"/>
    </location>
</feature>
<keyword evidence="5 9" id="KW-0472">Membrane</keyword>
<dbReference type="CDD" id="cd00637">
    <property type="entry name" value="7tm_classA_rhodopsin-like"/>
    <property type="match status" value="1"/>
</dbReference>
<dbReference type="GO" id="GO:0004930">
    <property type="term" value="F:G protein-coupled receptor activity"/>
    <property type="evidence" value="ECO:0007669"/>
    <property type="project" value="UniProtKB-KW"/>
</dbReference>
<evidence type="ECO:0000256" key="5">
    <source>
        <dbReference type="ARBA" id="ARBA00023136"/>
    </source>
</evidence>
<dbReference type="SUPFAM" id="SSF81321">
    <property type="entry name" value="Family A G protein-coupled receptor-like"/>
    <property type="match status" value="1"/>
</dbReference>
<dbReference type="PROSITE" id="PS50262">
    <property type="entry name" value="G_PROTEIN_RECEP_F1_2"/>
    <property type="match status" value="1"/>
</dbReference>
<dbReference type="Gene3D" id="1.20.1070.10">
    <property type="entry name" value="Rhodopsin 7-helix transmembrane proteins"/>
    <property type="match status" value="1"/>
</dbReference>
<dbReference type="Proteomes" id="UP000676336">
    <property type="component" value="Unassembled WGS sequence"/>
</dbReference>
<dbReference type="EMBL" id="CAJOBF010006819">
    <property type="protein sequence ID" value="CAF4216434.1"/>
    <property type="molecule type" value="Genomic_DNA"/>
</dbReference>
<dbReference type="GO" id="GO:0005886">
    <property type="term" value="C:plasma membrane"/>
    <property type="evidence" value="ECO:0007669"/>
    <property type="project" value="TreeGrafter"/>
</dbReference>
<dbReference type="EMBL" id="CAJNRG010017615">
    <property type="protein sequence ID" value="CAF2234815.1"/>
    <property type="molecule type" value="Genomic_DNA"/>
</dbReference>
<keyword evidence="22" id="KW-1185">Reference proteome</keyword>
<feature type="transmembrane region" description="Helical" evidence="9">
    <location>
        <begin position="366"/>
        <end position="389"/>
    </location>
</feature>
<keyword evidence="7 8" id="KW-0807">Transducer</keyword>
<reference evidence="11" key="1">
    <citation type="submission" date="2021-02" db="EMBL/GenBank/DDBJ databases">
        <authorList>
            <person name="Nowell W R."/>
        </authorList>
    </citation>
    <scope>NUCLEOTIDE SEQUENCE</scope>
</reference>
<accession>A0A815YVI6</accession>
<dbReference type="PANTHER" id="PTHR24243:SF224">
    <property type="entry name" value="G-PROTEIN COUPLED RECEPTOR 19-RELATED"/>
    <property type="match status" value="1"/>
</dbReference>